<accession>A0A6G0ML00</accession>
<organism evidence="2 3">
    <name type="scientific">Phytophthora fragariae</name>
    <dbReference type="NCBI Taxonomy" id="53985"/>
    <lineage>
        <taxon>Eukaryota</taxon>
        <taxon>Sar</taxon>
        <taxon>Stramenopiles</taxon>
        <taxon>Oomycota</taxon>
        <taxon>Peronosporomycetes</taxon>
        <taxon>Peronosporales</taxon>
        <taxon>Peronosporaceae</taxon>
        <taxon>Phytophthora</taxon>
    </lineage>
</organism>
<protein>
    <submittedName>
        <fullName evidence="2">Uncharacterized protein</fullName>
    </submittedName>
</protein>
<evidence type="ECO:0000313" key="2">
    <source>
        <dbReference type="EMBL" id="KAE9170790.1"/>
    </source>
</evidence>
<reference evidence="2 3" key="1">
    <citation type="submission" date="2018-09" db="EMBL/GenBank/DDBJ databases">
        <title>Genomic investigation of the strawberry pathogen Phytophthora fragariae indicates pathogenicity is determined by transcriptional variation in three key races.</title>
        <authorList>
            <person name="Adams T.M."/>
            <person name="Armitage A.D."/>
            <person name="Sobczyk M.K."/>
            <person name="Bates H.J."/>
            <person name="Dunwell J.M."/>
            <person name="Nellist C.F."/>
            <person name="Harrison R.J."/>
        </authorList>
    </citation>
    <scope>NUCLEOTIDE SEQUENCE [LARGE SCALE GENOMIC DNA]</scope>
    <source>
        <strain evidence="2 3">BC-23</strain>
    </source>
</reference>
<evidence type="ECO:0000256" key="1">
    <source>
        <dbReference type="SAM" id="MobiDB-lite"/>
    </source>
</evidence>
<gene>
    <name evidence="2" type="ORF">PF004_g27762</name>
</gene>
<dbReference type="EMBL" id="QXGC01004172">
    <property type="protein sequence ID" value="KAE9170790.1"/>
    <property type="molecule type" value="Genomic_DNA"/>
</dbReference>
<feature type="region of interest" description="Disordered" evidence="1">
    <location>
        <begin position="224"/>
        <end position="248"/>
    </location>
</feature>
<comment type="caution">
    <text evidence="2">The sequence shown here is derived from an EMBL/GenBank/DDBJ whole genome shotgun (WGS) entry which is preliminary data.</text>
</comment>
<feature type="compositionally biased region" description="Basic and acidic residues" evidence="1">
    <location>
        <begin position="224"/>
        <end position="234"/>
    </location>
</feature>
<feature type="non-terminal residue" evidence="2">
    <location>
        <position position="465"/>
    </location>
</feature>
<proteinExistence type="predicted"/>
<dbReference type="AlphaFoldDB" id="A0A6G0ML00"/>
<evidence type="ECO:0000313" key="3">
    <source>
        <dbReference type="Proteomes" id="UP000476176"/>
    </source>
</evidence>
<feature type="region of interest" description="Disordered" evidence="1">
    <location>
        <begin position="1"/>
        <end position="30"/>
    </location>
</feature>
<name>A0A6G0ML00_9STRA</name>
<sequence length="465" mass="51712">MAEPSPPKRSRANTDGDAGNNSVRPKGVTLQEPPLITSFAHEALVKHERVLYEDAVENRCAETGEAIAAVRRPVLKSINKRLLKSFSEFELRIPVENITEEMLTAAIDHILGSVMNDATPDVMGIMAQHLKMDLGQKDVKARILDYFDCMEEVIEVHGLGKILKSNARLKCKIIVENLRPGTLKDQVKRAIEYDPALKADLHHLFDVVKQEAIKNQQAFDLYQRMDKRDSGNKDNRHKKQLGHDKKQAINDKKQGTMTIEDQHRGQRTGIAKKREALRAYLEKKKGGPEKTTVKRLATSDCIGDREVIFNDLVVMPYCLDNGTTYNIIPRSIVQELQILDPTVEPLKLDTPVEGVAVGGALITCTEFVDLDIGLQTVAGRVNLRGLTCIITETPEEEFILGKRTLTALGIDVDELLAGLVTRGVADIDPFDDERDYKPIAGPDADAIKARLREMVAEAVNNGFPT</sequence>
<dbReference type="Proteomes" id="UP000476176">
    <property type="component" value="Unassembled WGS sequence"/>
</dbReference>